<feature type="compositionally biased region" description="Basic and acidic residues" evidence="1">
    <location>
        <begin position="54"/>
        <end position="75"/>
    </location>
</feature>
<dbReference type="SUPFAM" id="SSF56300">
    <property type="entry name" value="Metallo-dependent phosphatases"/>
    <property type="match status" value="1"/>
</dbReference>
<organism evidence="4 5">
    <name type="scientific">Armatimonas rosea</name>
    <dbReference type="NCBI Taxonomy" id="685828"/>
    <lineage>
        <taxon>Bacteria</taxon>
        <taxon>Bacillati</taxon>
        <taxon>Armatimonadota</taxon>
        <taxon>Armatimonadia</taxon>
        <taxon>Armatimonadales</taxon>
        <taxon>Armatimonadaceae</taxon>
        <taxon>Armatimonas</taxon>
    </lineage>
</organism>
<dbReference type="GO" id="GO:0016787">
    <property type="term" value="F:hydrolase activity"/>
    <property type="evidence" value="ECO:0007669"/>
    <property type="project" value="InterPro"/>
</dbReference>
<dbReference type="AlphaFoldDB" id="A0A7W9SQS4"/>
<dbReference type="PANTHER" id="PTHR43143:SF1">
    <property type="entry name" value="SERINE_THREONINE-PROTEIN PHOSPHATASE CPPED1"/>
    <property type="match status" value="1"/>
</dbReference>
<feature type="domain" description="Calcineurin-like phosphoesterase" evidence="3">
    <location>
        <begin position="221"/>
        <end position="431"/>
    </location>
</feature>
<evidence type="ECO:0000259" key="3">
    <source>
        <dbReference type="Pfam" id="PF00149"/>
    </source>
</evidence>
<dbReference type="EMBL" id="JACHGW010000002">
    <property type="protein sequence ID" value="MBB6050308.1"/>
    <property type="molecule type" value="Genomic_DNA"/>
</dbReference>
<keyword evidence="2" id="KW-0732">Signal</keyword>
<dbReference type="InterPro" id="IPR051918">
    <property type="entry name" value="STPP_CPPED1"/>
</dbReference>
<dbReference type="InterPro" id="IPR029052">
    <property type="entry name" value="Metallo-depent_PP-like"/>
</dbReference>
<dbReference type="Pfam" id="PF00149">
    <property type="entry name" value="Metallophos"/>
    <property type="match status" value="1"/>
</dbReference>
<keyword evidence="5" id="KW-1185">Reference proteome</keyword>
<protein>
    <submittedName>
        <fullName evidence="4">Putative phosphodiesterase</fullName>
    </submittedName>
</protein>
<dbReference type="Gene3D" id="3.60.21.10">
    <property type="match status" value="1"/>
</dbReference>
<comment type="caution">
    <text evidence="4">The sequence shown here is derived from an EMBL/GenBank/DDBJ whole genome shotgun (WGS) entry which is preliminary data.</text>
</comment>
<dbReference type="Proteomes" id="UP000520814">
    <property type="component" value="Unassembled WGS sequence"/>
</dbReference>
<name>A0A7W9SQS4_ARMRO</name>
<feature type="signal peptide" evidence="2">
    <location>
        <begin position="1"/>
        <end position="23"/>
    </location>
</feature>
<feature type="region of interest" description="Disordered" evidence="1">
    <location>
        <begin position="25"/>
        <end position="96"/>
    </location>
</feature>
<evidence type="ECO:0000256" key="1">
    <source>
        <dbReference type="SAM" id="MobiDB-lite"/>
    </source>
</evidence>
<dbReference type="RefSeq" id="WP_184195020.1">
    <property type="nucleotide sequence ID" value="NZ_JACHGW010000002.1"/>
</dbReference>
<feature type="chain" id="PRO_5031072570" evidence="2">
    <location>
        <begin position="24"/>
        <end position="511"/>
    </location>
</feature>
<evidence type="ECO:0000313" key="4">
    <source>
        <dbReference type="EMBL" id="MBB6050308.1"/>
    </source>
</evidence>
<evidence type="ECO:0000256" key="2">
    <source>
        <dbReference type="SAM" id="SignalP"/>
    </source>
</evidence>
<dbReference type="InterPro" id="IPR004843">
    <property type="entry name" value="Calcineurin-like_PHP"/>
</dbReference>
<evidence type="ECO:0000313" key="5">
    <source>
        <dbReference type="Proteomes" id="UP000520814"/>
    </source>
</evidence>
<gene>
    <name evidence="4" type="ORF">HNQ39_002099</name>
</gene>
<proteinExistence type="predicted"/>
<dbReference type="PANTHER" id="PTHR43143">
    <property type="entry name" value="METALLOPHOSPHOESTERASE, CALCINEURIN SUPERFAMILY"/>
    <property type="match status" value="1"/>
</dbReference>
<accession>A0A7W9SQS4</accession>
<reference evidence="4 5" key="1">
    <citation type="submission" date="2020-08" db="EMBL/GenBank/DDBJ databases">
        <title>Genomic Encyclopedia of Type Strains, Phase IV (KMG-IV): sequencing the most valuable type-strain genomes for metagenomic binning, comparative biology and taxonomic classification.</title>
        <authorList>
            <person name="Goeker M."/>
        </authorList>
    </citation>
    <scope>NUCLEOTIDE SEQUENCE [LARGE SCALE GENOMIC DNA]</scope>
    <source>
        <strain evidence="4 5">DSM 23562</strain>
    </source>
</reference>
<sequence>MKLVTLFAALPLVVAFLPPPARLGSPPPPADRSFLAAKGGSSDNTSAKSYPLREAGEGRRLSGGERQNDGERQDDCCDDAVEASSDPQGRRQGGPPVVYRTEVPAHDYDMVVGRVTKTGATISVLCYADSEGTLVYGSAPGKLTKSLPLTKFPKGEPVVLELTGLAPGARVYWQVTFSGGKEPSPERSFVTARPAGSPLTFSIQADSHLDGGTVQAVYLRSLAAMRDTDFMVDLGDTFMTDKYPNFRDAHAQYVAQRYYFDQAQVPVLMVPGNHDGERGADREMASWARQERLRYFPSAPENHWAYESGDALLIGLDPYGHTTNRPRRGGQNADGIIDNWYVTLGKEQYDWLKKTLETSKARWKFVFIHNLVGGLGRDGRGGAEAAPLWEWGGKSADGTDTFKEKRPGWDMPIHQLLLKNKVSAVFHGHDHLFAHQEVDGIIYQCVPQPSHGRGGGSRSAEEYGYKQGKMLDGSGIIKLSVTPQKAGFTFVRTENGEASKAFEYTFRPPPF</sequence>